<evidence type="ECO:0000313" key="2">
    <source>
        <dbReference type="EMBL" id="CBH99554.1"/>
    </source>
</evidence>
<sequence length="139" mass="15444">MANPRAFLDSNILIYTDDTCSPAKQTTATRLIEAHLSQRTGVVSIQALQEYFSVVTGKFRISPDAAREKVQIFGTLTVFQPATKDVLAAIDLHRLHQISFWDALIVRAASQSGCRTLLTEDMQHGRRIDGVEIVNPFLS</sequence>
<proteinExistence type="predicted"/>
<dbReference type="AlphaFoldDB" id="E6PX95"/>
<dbReference type="Gene3D" id="3.40.50.1010">
    <property type="entry name" value="5'-nuclease"/>
    <property type="match status" value="1"/>
</dbReference>
<organism evidence="2">
    <name type="scientific">mine drainage metagenome</name>
    <dbReference type="NCBI Taxonomy" id="410659"/>
    <lineage>
        <taxon>unclassified sequences</taxon>
        <taxon>metagenomes</taxon>
        <taxon>ecological metagenomes</taxon>
    </lineage>
</organism>
<feature type="domain" description="PIN" evidence="1">
    <location>
        <begin position="7"/>
        <end position="122"/>
    </location>
</feature>
<name>E6PX95_9ZZZZ</name>
<dbReference type="Pfam" id="PF01850">
    <property type="entry name" value="PIN"/>
    <property type="match status" value="1"/>
</dbReference>
<dbReference type="SUPFAM" id="SSF88723">
    <property type="entry name" value="PIN domain-like"/>
    <property type="match status" value="1"/>
</dbReference>
<protein>
    <submittedName>
        <fullName evidence="2">PilT-like protein</fullName>
    </submittedName>
</protein>
<dbReference type="EMBL" id="CABN01000027">
    <property type="protein sequence ID" value="CBH99554.1"/>
    <property type="molecule type" value="Genomic_DNA"/>
</dbReference>
<accession>E6PX95</accession>
<dbReference type="InterPro" id="IPR029060">
    <property type="entry name" value="PIN-like_dom_sf"/>
</dbReference>
<reference evidence="2" key="1">
    <citation type="submission" date="2009-10" db="EMBL/GenBank/DDBJ databases">
        <title>Diversity of trophic interactions inside an arsenic-rich microbial ecosystem.</title>
        <authorList>
            <person name="Bertin P.N."/>
            <person name="Heinrich-Salmeron A."/>
            <person name="Pelletier E."/>
            <person name="Goulhen-Chollet F."/>
            <person name="Arsene-Ploetze F."/>
            <person name="Gallien S."/>
            <person name="Calteau A."/>
            <person name="Vallenet D."/>
            <person name="Casiot C."/>
            <person name="Chane-Woon-Ming B."/>
            <person name="Giloteaux L."/>
            <person name="Barakat M."/>
            <person name="Bonnefoy V."/>
            <person name="Bruneel O."/>
            <person name="Chandler M."/>
            <person name="Cleiss J."/>
            <person name="Duran R."/>
            <person name="Elbaz-Poulichet F."/>
            <person name="Fonknechten N."/>
            <person name="Lauga B."/>
            <person name="Mornico D."/>
            <person name="Ortet P."/>
            <person name="Schaeffer C."/>
            <person name="Siguier P."/>
            <person name="Alexander Thil Smith A."/>
            <person name="Van Dorsselaer A."/>
            <person name="Weissenbach J."/>
            <person name="Medigue C."/>
            <person name="Le Paslier D."/>
        </authorList>
    </citation>
    <scope>NUCLEOTIDE SEQUENCE</scope>
</reference>
<comment type="caution">
    <text evidence="2">The sequence shown here is derived from an EMBL/GenBank/DDBJ whole genome shotgun (WGS) entry which is preliminary data.</text>
</comment>
<evidence type="ECO:0000259" key="1">
    <source>
        <dbReference type="Pfam" id="PF01850"/>
    </source>
</evidence>
<gene>
    <name evidence="2" type="ORF">CARN3_0486</name>
</gene>
<dbReference type="InterPro" id="IPR002716">
    <property type="entry name" value="PIN_dom"/>
</dbReference>
<dbReference type="CDD" id="cd18692">
    <property type="entry name" value="PIN_VapC-like"/>
    <property type="match status" value="1"/>
</dbReference>